<evidence type="ECO:0000256" key="1">
    <source>
        <dbReference type="SAM" id="Coils"/>
    </source>
</evidence>
<protein>
    <submittedName>
        <fullName evidence="2">F-box domain-containing protein</fullName>
    </submittedName>
</protein>
<comment type="caution">
    <text evidence="2">The sequence shown here is derived from an EMBL/GenBank/DDBJ whole genome shotgun (WGS) entry which is preliminary data.</text>
</comment>
<reference evidence="2" key="1">
    <citation type="submission" date="2020-05" db="EMBL/GenBank/DDBJ databases">
        <title>Mycena genomes resolve the evolution of fungal bioluminescence.</title>
        <authorList>
            <person name="Tsai I.J."/>
        </authorList>
    </citation>
    <scope>NUCLEOTIDE SEQUENCE</scope>
    <source>
        <strain evidence="2">CCC161011</strain>
    </source>
</reference>
<accession>A0A8H6Y4N6</accession>
<keyword evidence="1" id="KW-0175">Coiled coil</keyword>
<gene>
    <name evidence="2" type="ORF">MVEN_01200300</name>
</gene>
<dbReference type="SUPFAM" id="SSF52047">
    <property type="entry name" value="RNI-like"/>
    <property type="match status" value="1"/>
</dbReference>
<dbReference type="OrthoDB" id="3023928at2759"/>
<evidence type="ECO:0000313" key="2">
    <source>
        <dbReference type="EMBL" id="KAF7352364.1"/>
    </source>
</evidence>
<dbReference type="AlphaFoldDB" id="A0A8H6Y4N6"/>
<dbReference type="Proteomes" id="UP000620124">
    <property type="component" value="Unassembled WGS sequence"/>
</dbReference>
<evidence type="ECO:0000313" key="3">
    <source>
        <dbReference type="Proteomes" id="UP000620124"/>
    </source>
</evidence>
<dbReference type="EMBL" id="JACAZI010000009">
    <property type="protein sequence ID" value="KAF7352364.1"/>
    <property type="molecule type" value="Genomic_DNA"/>
</dbReference>
<name>A0A8H6Y4N6_9AGAR</name>
<organism evidence="2 3">
    <name type="scientific">Mycena venus</name>
    <dbReference type="NCBI Taxonomy" id="2733690"/>
    <lineage>
        <taxon>Eukaryota</taxon>
        <taxon>Fungi</taxon>
        <taxon>Dikarya</taxon>
        <taxon>Basidiomycota</taxon>
        <taxon>Agaricomycotina</taxon>
        <taxon>Agaricomycetes</taxon>
        <taxon>Agaricomycetidae</taxon>
        <taxon>Agaricales</taxon>
        <taxon>Marasmiineae</taxon>
        <taxon>Mycenaceae</taxon>
        <taxon>Mycena</taxon>
    </lineage>
</organism>
<proteinExistence type="predicted"/>
<feature type="coiled-coil region" evidence="1">
    <location>
        <begin position="10"/>
        <end position="37"/>
    </location>
</feature>
<sequence>MSTAALRQRLAELDAEITQQKLALTVLEQNLTDVQRQLFATAIFPVLKLPNELTSEIFALCVPAIEELREGKYTRPAALWATLKIRFDLIDKDIVNEPGKVETFVEQWLQRAARRPLNYIPFHQKIEYLELYSRHPLHQLGLDLAAFPLLKRVAVGDFFARPNTLNPYNVFAHAPQLHTLLLPDEVVLPFLRVPWQQLTRFEGGVDNFQLFRTAPNLIEAKCSVQDVDEADFFPITPISHACLQSLTLTLTIPPWQGGIDILSCLTLPALRSLHICDTIAPIDDHSMLLRRSAVSLRTFSVNVHCDRHGKWAKFFSRSNDTLENLEVLNPSEEFLKGILLPDPSSRDLYRFPRLQTLSLINPPDINYTVLANFLRKRSTSTELAKLQSFRLECSSDAFMNDESSYRVGIDDLSTLARGGMDIYIGIKDKSYVNHVRVRV</sequence>
<keyword evidence="3" id="KW-1185">Reference proteome</keyword>